<name>A0A840LFY2_9BURK</name>
<keyword evidence="8" id="KW-0808">Transferase</keyword>
<dbReference type="EC" id="2.7.13.3" evidence="2"/>
<evidence type="ECO:0000256" key="1">
    <source>
        <dbReference type="ARBA" id="ARBA00000085"/>
    </source>
</evidence>
<evidence type="ECO:0000259" key="7">
    <source>
        <dbReference type="PROSITE" id="PS50110"/>
    </source>
</evidence>
<dbReference type="PROSITE" id="PS50110">
    <property type="entry name" value="RESPONSE_REGULATORY"/>
    <property type="match status" value="1"/>
</dbReference>
<protein>
    <recommendedName>
        <fullName evidence="2">histidine kinase</fullName>
        <ecNumber evidence="2">2.7.13.3</ecNumber>
    </recommendedName>
</protein>
<dbReference type="PRINTS" id="PR00344">
    <property type="entry name" value="BCTRLSENSOR"/>
</dbReference>
<proteinExistence type="predicted"/>
<keyword evidence="8" id="KW-0418">Kinase</keyword>
<dbReference type="InterPro" id="IPR004358">
    <property type="entry name" value="Sig_transdc_His_kin-like_C"/>
</dbReference>
<dbReference type="SMART" id="SM00388">
    <property type="entry name" value="HisKA"/>
    <property type="match status" value="1"/>
</dbReference>
<dbReference type="PROSITE" id="PS50109">
    <property type="entry name" value="HIS_KIN"/>
    <property type="match status" value="1"/>
</dbReference>
<gene>
    <name evidence="8" type="ORF">HNP55_004489</name>
</gene>
<dbReference type="SUPFAM" id="SSF52172">
    <property type="entry name" value="CheY-like"/>
    <property type="match status" value="1"/>
</dbReference>
<organism evidence="8 9">
    <name type="scientific">Roseateles oligotrophus</name>
    <dbReference type="NCBI Taxonomy" id="1769250"/>
    <lineage>
        <taxon>Bacteria</taxon>
        <taxon>Pseudomonadati</taxon>
        <taxon>Pseudomonadota</taxon>
        <taxon>Betaproteobacteria</taxon>
        <taxon>Burkholderiales</taxon>
        <taxon>Sphaerotilaceae</taxon>
        <taxon>Roseateles</taxon>
    </lineage>
</organism>
<dbReference type="AlphaFoldDB" id="A0A840LFY2"/>
<dbReference type="InterPro" id="IPR036097">
    <property type="entry name" value="HisK_dim/P_sf"/>
</dbReference>
<feature type="modified residue" description="4-aspartylphosphate" evidence="4">
    <location>
        <position position="60"/>
    </location>
</feature>
<dbReference type="SUPFAM" id="SSF55874">
    <property type="entry name" value="ATPase domain of HSP90 chaperone/DNA topoisomerase II/histidine kinase"/>
    <property type="match status" value="1"/>
</dbReference>
<evidence type="ECO:0000256" key="3">
    <source>
        <dbReference type="ARBA" id="ARBA00022553"/>
    </source>
</evidence>
<dbReference type="SMART" id="SM00387">
    <property type="entry name" value="HATPase_c"/>
    <property type="match status" value="1"/>
</dbReference>
<dbReference type="EMBL" id="JACHLP010000012">
    <property type="protein sequence ID" value="MBB4845935.1"/>
    <property type="molecule type" value="Genomic_DNA"/>
</dbReference>
<dbReference type="Gene3D" id="1.10.287.130">
    <property type="match status" value="1"/>
</dbReference>
<comment type="caution">
    <text evidence="8">The sequence shown here is derived from an EMBL/GenBank/DDBJ whole genome shotgun (WGS) entry which is preliminary data.</text>
</comment>
<comment type="catalytic activity">
    <reaction evidence="1">
        <text>ATP + protein L-histidine = ADP + protein N-phospho-L-histidine.</text>
        <dbReference type="EC" id="2.7.13.3"/>
    </reaction>
</comment>
<evidence type="ECO:0000313" key="8">
    <source>
        <dbReference type="EMBL" id="MBB4845935.1"/>
    </source>
</evidence>
<dbReference type="InterPro" id="IPR036890">
    <property type="entry name" value="HATPase_C_sf"/>
</dbReference>
<keyword evidence="9" id="KW-1185">Reference proteome</keyword>
<reference evidence="8 9" key="1">
    <citation type="submission" date="2020-08" db="EMBL/GenBank/DDBJ databases">
        <title>Functional genomics of gut bacteria from endangered species of beetles.</title>
        <authorList>
            <person name="Carlos-Shanley C."/>
        </authorList>
    </citation>
    <scope>NUCLEOTIDE SEQUENCE [LARGE SCALE GENOMIC DNA]</scope>
    <source>
        <strain evidence="8 9">S00239</strain>
    </source>
</reference>
<dbReference type="Gene3D" id="3.30.565.10">
    <property type="entry name" value="Histidine kinase-like ATPase, C-terminal domain"/>
    <property type="match status" value="1"/>
</dbReference>
<dbReference type="InterPro" id="IPR003594">
    <property type="entry name" value="HATPase_dom"/>
</dbReference>
<sequence length="430" mass="46886">MTQAEELVPILVVDDQASNLLTMKSLLESMGLPLQVVSAEDGNRALRLCLQQPFALILLDVQMPGMNGYEVAELLRSHPKTGTLPIIFVTAGLTNTPHVIRGYESGAVDYLPKPLDRHLLTSKVRVFTELFQQRRQLERHEEHLEAEVRRRSAELLALNTELEQRVEERSQQLQQALLRVVEAEQHAALGRLVAGIAHEMNTPIGNILLGATTLSAELARLGSLLKADKVSRQELLALGEQGHSAALMIEANASRAAALVSNFKELGSLSRPEAPAQFDLAGTLESCLLDMSSQLQAARVQLQLDIKAGSGIGFPEALRRIVTILVNNSLVHAFKHQAQPCIRLQAQLTSDQLLLGYSDNGCGVNPANLPRLFDPFFTTRLGQGGSGLGLSIVRKLAVEQMKGEVRASAPAGEGLRLDFRWPLGQAEMPV</sequence>
<dbReference type="RefSeq" id="WP_184304331.1">
    <property type="nucleotide sequence ID" value="NZ_JACHLP010000012.1"/>
</dbReference>
<dbReference type="Gene3D" id="3.40.50.2300">
    <property type="match status" value="1"/>
</dbReference>
<keyword evidence="3 4" id="KW-0597">Phosphoprotein</keyword>
<feature type="coiled-coil region" evidence="5">
    <location>
        <begin position="127"/>
        <end position="179"/>
    </location>
</feature>
<evidence type="ECO:0000256" key="4">
    <source>
        <dbReference type="PROSITE-ProRule" id="PRU00169"/>
    </source>
</evidence>
<dbReference type="Pfam" id="PF02518">
    <property type="entry name" value="HATPase_c"/>
    <property type="match status" value="1"/>
</dbReference>
<accession>A0A840LFY2</accession>
<dbReference type="GO" id="GO:0000155">
    <property type="term" value="F:phosphorelay sensor kinase activity"/>
    <property type="evidence" value="ECO:0007669"/>
    <property type="project" value="InterPro"/>
</dbReference>
<evidence type="ECO:0000256" key="5">
    <source>
        <dbReference type="SAM" id="Coils"/>
    </source>
</evidence>
<feature type="domain" description="Response regulatory" evidence="7">
    <location>
        <begin position="9"/>
        <end position="128"/>
    </location>
</feature>
<keyword evidence="5" id="KW-0175">Coiled coil</keyword>
<dbReference type="CDD" id="cd00082">
    <property type="entry name" value="HisKA"/>
    <property type="match status" value="1"/>
</dbReference>
<dbReference type="Pfam" id="PF00072">
    <property type="entry name" value="Response_reg"/>
    <property type="match status" value="1"/>
</dbReference>
<dbReference type="PANTHER" id="PTHR43547">
    <property type="entry name" value="TWO-COMPONENT HISTIDINE KINASE"/>
    <property type="match status" value="1"/>
</dbReference>
<evidence type="ECO:0000259" key="6">
    <source>
        <dbReference type="PROSITE" id="PS50109"/>
    </source>
</evidence>
<dbReference type="Proteomes" id="UP000562027">
    <property type="component" value="Unassembled WGS sequence"/>
</dbReference>
<dbReference type="SUPFAM" id="SSF47384">
    <property type="entry name" value="Homodimeric domain of signal transducing histidine kinase"/>
    <property type="match status" value="1"/>
</dbReference>
<dbReference type="InterPro" id="IPR005467">
    <property type="entry name" value="His_kinase_dom"/>
</dbReference>
<dbReference type="PANTHER" id="PTHR43547:SF2">
    <property type="entry name" value="HYBRID SIGNAL TRANSDUCTION HISTIDINE KINASE C"/>
    <property type="match status" value="1"/>
</dbReference>
<evidence type="ECO:0000256" key="2">
    <source>
        <dbReference type="ARBA" id="ARBA00012438"/>
    </source>
</evidence>
<dbReference type="InterPro" id="IPR011006">
    <property type="entry name" value="CheY-like_superfamily"/>
</dbReference>
<dbReference type="SMART" id="SM00448">
    <property type="entry name" value="REC"/>
    <property type="match status" value="1"/>
</dbReference>
<dbReference type="InterPro" id="IPR001789">
    <property type="entry name" value="Sig_transdc_resp-reg_receiver"/>
</dbReference>
<evidence type="ECO:0000313" key="9">
    <source>
        <dbReference type="Proteomes" id="UP000562027"/>
    </source>
</evidence>
<feature type="domain" description="Histidine kinase" evidence="6">
    <location>
        <begin position="195"/>
        <end position="425"/>
    </location>
</feature>
<dbReference type="InterPro" id="IPR003661">
    <property type="entry name" value="HisK_dim/P_dom"/>
</dbReference>